<reference evidence="2" key="1">
    <citation type="submission" date="2018-05" db="EMBL/GenBank/DDBJ databases">
        <authorList>
            <person name="Li Y."/>
        </authorList>
    </citation>
    <scope>NUCLEOTIDE SEQUENCE [LARGE SCALE GENOMIC DNA]</scope>
    <source>
        <strain evidence="2">sk1b4</strain>
    </source>
</reference>
<dbReference type="RefSeq" id="WP_109093476.1">
    <property type="nucleotide sequence ID" value="NZ_QETB01000003.1"/>
</dbReference>
<dbReference type="AlphaFoldDB" id="A0A2V1KAA1"/>
<proteinExistence type="predicted"/>
<evidence type="ECO:0000313" key="1">
    <source>
        <dbReference type="EMBL" id="PWF26403.1"/>
    </source>
</evidence>
<organism evidence="1 2">
    <name type="scientific">Ancrocorticia populi</name>
    <dbReference type="NCBI Taxonomy" id="2175228"/>
    <lineage>
        <taxon>Bacteria</taxon>
        <taxon>Bacillati</taxon>
        <taxon>Actinomycetota</taxon>
        <taxon>Actinomycetes</taxon>
        <taxon>Actinomycetales</taxon>
        <taxon>Actinomycetaceae</taxon>
        <taxon>Ancrocorticia</taxon>
    </lineage>
</organism>
<dbReference type="Pfam" id="PF01202">
    <property type="entry name" value="SKI"/>
    <property type="match status" value="1"/>
</dbReference>
<sequence length="176" mass="18629">MIILVGPPGSLAPEVAAELSQLTGQEFADAQVAIDRLVGGTGPDSYTEERARSVEHDVAFAVLSELTPDENRILALGSGCLGNSREDADFADVRTLLARLNEAGASVVHLTASLKALSHRNGLDGPRLAAVTSPRRIFFTQMTARAPLYEQASSITIDTSDRTPSDVAEEVLGRVS</sequence>
<dbReference type="SUPFAM" id="SSF52540">
    <property type="entry name" value="P-loop containing nucleoside triphosphate hydrolases"/>
    <property type="match status" value="1"/>
</dbReference>
<comment type="caution">
    <text evidence="1">The sequence shown here is derived from an EMBL/GenBank/DDBJ whole genome shotgun (WGS) entry which is preliminary data.</text>
</comment>
<dbReference type="InterPro" id="IPR031322">
    <property type="entry name" value="Shikimate/glucono_kinase"/>
</dbReference>
<gene>
    <name evidence="1" type="ORF">DD236_05955</name>
</gene>
<dbReference type="OrthoDB" id="3256983at2"/>
<evidence type="ECO:0008006" key="3">
    <source>
        <dbReference type="Google" id="ProtNLM"/>
    </source>
</evidence>
<dbReference type="Proteomes" id="UP000245283">
    <property type="component" value="Unassembled WGS sequence"/>
</dbReference>
<dbReference type="InterPro" id="IPR027417">
    <property type="entry name" value="P-loop_NTPase"/>
</dbReference>
<accession>A0A2V1KAA1</accession>
<protein>
    <recommendedName>
        <fullName evidence="3">Shikimate kinase</fullName>
    </recommendedName>
</protein>
<dbReference type="EMBL" id="QETB01000003">
    <property type="protein sequence ID" value="PWF26403.1"/>
    <property type="molecule type" value="Genomic_DNA"/>
</dbReference>
<keyword evidence="2" id="KW-1185">Reference proteome</keyword>
<evidence type="ECO:0000313" key="2">
    <source>
        <dbReference type="Proteomes" id="UP000245283"/>
    </source>
</evidence>
<name>A0A2V1KAA1_9ACTO</name>
<dbReference type="Gene3D" id="3.40.50.300">
    <property type="entry name" value="P-loop containing nucleotide triphosphate hydrolases"/>
    <property type="match status" value="1"/>
</dbReference>